<keyword evidence="3" id="KW-1185">Reference proteome</keyword>
<reference evidence="2 3" key="1">
    <citation type="submission" date="2023-07" db="EMBL/GenBank/DDBJ databases">
        <title>Sequencing the genomes of 1000 actinobacteria strains.</title>
        <authorList>
            <person name="Klenk H.-P."/>
        </authorList>
    </citation>
    <scope>NUCLEOTIDE SEQUENCE [LARGE SCALE GENOMIC DNA]</scope>
    <source>
        <strain evidence="2 3">DSM 45805</strain>
    </source>
</reference>
<dbReference type="Proteomes" id="UP001229651">
    <property type="component" value="Unassembled WGS sequence"/>
</dbReference>
<organism evidence="2 3">
    <name type="scientific">Amycolatopsis thermophila</name>
    <dbReference type="NCBI Taxonomy" id="206084"/>
    <lineage>
        <taxon>Bacteria</taxon>
        <taxon>Bacillati</taxon>
        <taxon>Actinomycetota</taxon>
        <taxon>Actinomycetes</taxon>
        <taxon>Pseudonocardiales</taxon>
        <taxon>Pseudonocardiaceae</taxon>
        <taxon>Amycolatopsis</taxon>
    </lineage>
</organism>
<sequence>MDLIARVARRMRRLLEPEHLPAARRVDHPHRVRSATAISGGSAGITASAEARVPVSRRGS</sequence>
<evidence type="ECO:0000256" key="1">
    <source>
        <dbReference type="SAM" id="MobiDB-lite"/>
    </source>
</evidence>
<dbReference type="EMBL" id="JAUSUT010000001">
    <property type="protein sequence ID" value="MDQ0376744.1"/>
    <property type="molecule type" value="Genomic_DNA"/>
</dbReference>
<gene>
    <name evidence="2" type="ORF">FB470_000738</name>
</gene>
<evidence type="ECO:0000313" key="3">
    <source>
        <dbReference type="Proteomes" id="UP001229651"/>
    </source>
</evidence>
<protein>
    <submittedName>
        <fullName evidence="2">Uncharacterized protein</fullName>
    </submittedName>
</protein>
<dbReference type="RefSeq" id="WP_306988748.1">
    <property type="nucleotide sequence ID" value="NZ_JAUSUT010000001.1"/>
</dbReference>
<feature type="region of interest" description="Disordered" evidence="1">
    <location>
        <begin position="36"/>
        <end position="60"/>
    </location>
</feature>
<proteinExistence type="predicted"/>
<evidence type="ECO:0000313" key="2">
    <source>
        <dbReference type="EMBL" id="MDQ0376744.1"/>
    </source>
</evidence>
<accession>A0ABU0EN72</accession>
<name>A0ABU0EN72_9PSEU</name>
<comment type="caution">
    <text evidence="2">The sequence shown here is derived from an EMBL/GenBank/DDBJ whole genome shotgun (WGS) entry which is preliminary data.</text>
</comment>